<dbReference type="GO" id="GO:0005794">
    <property type="term" value="C:Golgi apparatus"/>
    <property type="evidence" value="ECO:0007669"/>
    <property type="project" value="TreeGrafter"/>
</dbReference>
<evidence type="ECO:0000256" key="1">
    <source>
        <dbReference type="ARBA" id="ARBA00004606"/>
    </source>
</evidence>
<keyword evidence="11" id="KW-0464">Manganese</keyword>
<keyword evidence="9" id="KW-0472">Membrane</keyword>
<evidence type="ECO:0000256" key="8">
    <source>
        <dbReference type="ARBA" id="ARBA00022989"/>
    </source>
</evidence>
<comment type="similarity">
    <text evidence="3 11">Belongs to the glycosyltransferase 7 family.</text>
</comment>
<dbReference type="GO" id="GO:0016020">
    <property type="term" value="C:membrane"/>
    <property type="evidence" value="ECO:0007669"/>
    <property type="project" value="UniProtKB-SubCell"/>
</dbReference>
<dbReference type="CDD" id="cd00899">
    <property type="entry name" value="b4GalT"/>
    <property type="match status" value="1"/>
</dbReference>
<dbReference type="Pfam" id="PF02709">
    <property type="entry name" value="Glyco_transf_7C"/>
    <property type="match status" value="1"/>
</dbReference>
<keyword evidence="8" id="KW-1133">Transmembrane helix</keyword>
<evidence type="ECO:0000259" key="12">
    <source>
        <dbReference type="Pfam" id="PF02709"/>
    </source>
</evidence>
<accession>A0A914WCV5</accession>
<dbReference type="EC" id="2.4.1.-" evidence="11"/>
<dbReference type="GO" id="GO:0005975">
    <property type="term" value="P:carbohydrate metabolic process"/>
    <property type="evidence" value="ECO:0007669"/>
    <property type="project" value="InterPro"/>
</dbReference>
<dbReference type="Gene3D" id="3.90.550.10">
    <property type="entry name" value="Spore Coat Polysaccharide Biosynthesis Protein SpsA, Chain A"/>
    <property type="match status" value="1"/>
</dbReference>
<evidence type="ECO:0000256" key="5">
    <source>
        <dbReference type="ARBA" id="ARBA00022679"/>
    </source>
</evidence>
<dbReference type="SUPFAM" id="SSF53448">
    <property type="entry name" value="Nucleotide-diphospho-sugar transferases"/>
    <property type="match status" value="1"/>
</dbReference>
<evidence type="ECO:0000256" key="7">
    <source>
        <dbReference type="ARBA" id="ARBA00022968"/>
    </source>
</evidence>
<evidence type="ECO:0000259" key="13">
    <source>
        <dbReference type="Pfam" id="PF13733"/>
    </source>
</evidence>
<dbReference type="PANTHER" id="PTHR19300:SF57">
    <property type="entry name" value="BETA-1,4-N-ACETYLGALACTOSAMINYLTRANSFERASE"/>
    <property type="match status" value="1"/>
</dbReference>
<dbReference type="InterPro" id="IPR027791">
    <property type="entry name" value="Galactosyl_T_C"/>
</dbReference>
<dbReference type="PRINTS" id="PR02050">
    <property type="entry name" value="B14GALTRFASE"/>
</dbReference>
<evidence type="ECO:0000313" key="15">
    <source>
        <dbReference type="WBParaSite" id="PSAMB.scaffold3567size29209.g21948.t1"/>
    </source>
</evidence>
<evidence type="ECO:0000313" key="14">
    <source>
        <dbReference type="Proteomes" id="UP000887566"/>
    </source>
</evidence>
<comment type="function">
    <text evidence="11">Catalyzes the transfer of galactose onto proteins or lipids.</text>
</comment>
<comment type="subcellular location">
    <subcellularLocation>
        <location evidence="1 11">Membrane</location>
        <topology evidence="1 11">Single-pass type II membrane protein</topology>
    </subcellularLocation>
</comment>
<dbReference type="GO" id="GO:0046872">
    <property type="term" value="F:metal ion binding"/>
    <property type="evidence" value="ECO:0007669"/>
    <property type="project" value="UniProtKB-UniRule"/>
</dbReference>
<dbReference type="WBParaSite" id="PSAMB.scaffold3567size29209.g21948.t1">
    <property type="protein sequence ID" value="PSAMB.scaffold3567size29209.g21948.t1"/>
    <property type="gene ID" value="PSAMB.scaffold3567size29209.g21948"/>
</dbReference>
<evidence type="ECO:0000256" key="4">
    <source>
        <dbReference type="ARBA" id="ARBA00022676"/>
    </source>
</evidence>
<feature type="domain" description="Galactosyltransferase C-terminal" evidence="12">
    <location>
        <begin position="269"/>
        <end position="346"/>
    </location>
</feature>
<evidence type="ECO:0000256" key="9">
    <source>
        <dbReference type="ARBA" id="ARBA00023136"/>
    </source>
</evidence>
<keyword evidence="6" id="KW-0812">Transmembrane</keyword>
<sequence>MRVDCAAAGPSINPPFMVIMVRTGLCRPSGRVKLFCALLCTLALLQYFFGSSVYHVDYNIFQYYWTPTESAALPANDVEQRTVAILVSGAEEALFVARNDSATNDTLTTTSTAVELSATSPMMKAQADNLEQCPLVPPVLVGPIRVWFDYPSYEEMAKLYPYLEPGGHSKPDYCRSRHRVAIIVPYRDRDQHLRGFLHNMHSLLTKQQLDYSIFIVEQQAGQTFNRAKLMNVGFAEASKLYDWQCFIFHDVDLLPEDDRNLYSCPEQPRHMSVAVDKFKYQLPYGSIFGGITALTKQQFEKINGFSNDYWGWGGEDDDLSTRVSLGHYQISRYPTTIARYKMIKHTAEKKNPVNKCRYKLMYKTKQRWLKDGLSNLQYKVLSLELKPLFTRIYADLLEEESLKQLSDSGIKC</sequence>
<dbReference type="InterPro" id="IPR029044">
    <property type="entry name" value="Nucleotide-diphossugar_trans"/>
</dbReference>
<dbReference type="GO" id="GO:0006688">
    <property type="term" value="P:glycosphingolipid biosynthetic process"/>
    <property type="evidence" value="ECO:0007669"/>
    <property type="project" value="TreeGrafter"/>
</dbReference>
<keyword evidence="7 11" id="KW-0735">Signal-anchor</keyword>
<dbReference type="AlphaFoldDB" id="A0A914WCV5"/>
<protein>
    <recommendedName>
        <fullName evidence="11">Beta-1,4-N-acetylgalactosaminyltransferase</fullName>
        <ecNumber evidence="11">2.4.1.-</ecNumber>
    </recommendedName>
    <alternativeName>
        <fullName evidence="11">Beta-4-GalNAcT</fullName>
    </alternativeName>
</protein>
<comment type="cofactor">
    <cofactor evidence="11">
        <name>Mn(2+)</name>
        <dbReference type="ChEBI" id="CHEBI:29035"/>
    </cofactor>
</comment>
<evidence type="ECO:0000256" key="6">
    <source>
        <dbReference type="ARBA" id="ARBA00022692"/>
    </source>
</evidence>
<dbReference type="InterPro" id="IPR027995">
    <property type="entry name" value="Galactosyl_T_N"/>
</dbReference>
<keyword evidence="11" id="KW-0479">Metal-binding</keyword>
<keyword evidence="14" id="KW-1185">Reference proteome</keyword>
<dbReference type="PANTHER" id="PTHR19300">
    <property type="entry name" value="BETA-1,4-GALACTOSYLTRANSFERASE"/>
    <property type="match status" value="1"/>
</dbReference>
<keyword evidence="5 11" id="KW-0808">Transferase</keyword>
<dbReference type="GO" id="GO:0033842">
    <property type="term" value="F:N-acetyl-beta-glucosaminyl-derivative 4-beta-N-acetylgalactosaminyltransferase activity"/>
    <property type="evidence" value="ECO:0007669"/>
    <property type="project" value="TreeGrafter"/>
</dbReference>
<organism evidence="14 15">
    <name type="scientific">Plectus sambesii</name>
    <dbReference type="NCBI Taxonomy" id="2011161"/>
    <lineage>
        <taxon>Eukaryota</taxon>
        <taxon>Metazoa</taxon>
        <taxon>Ecdysozoa</taxon>
        <taxon>Nematoda</taxon>
        <taxon>Chromadorea</taxon>
        <taxon>Plectida</taxon>
        <taxon>Plectina</taxon>
        <taxon>Plectoidea</taxon>
        <taxon>Plectidae</taxon>
        <taxon>Plectus</taxon>
    </lineage>
</organism>
<evidence type="ECO:0000256" key="11">
    <source>
        <dbReference type="RuleBase" id="RU368121"/>
    </source>
</evidence>
<dbReference type="Proteomes" id="UP000887566">
    <property type="component" value="Unplaced"/>
</dbReference>
<comment type="pathway">
    <text evidence="2 11">Protein modification; protein glycosylation.</text>
</comment>
<dbReference type="GO" id="GO:0008378">
    <property type="term" value="F:galactosyltransferase activity"/>
    <property type="evidence" value="ECO:0007669"/>
    <property type="project" value="TreeGrafter"/>
</dbReference>
<evidence type="ECO:0000256" key="3">
    <source>
        <dbReference type="ARBA" id="ARBA00005735"/>
    </source>
</evidence>
<feature type="domain" description="Galactosyltransferase N-terminal" evidence="13">
    <location>
        <begin position="133"/>
        <end position="265"/>
    </location>
</feature>
<proteinExistence type="inferred from homology"/>
<dbReference type="InterPro" id="IPR003859">
    <property type="entry name" value="Galactosyl_T"/>
</dbReference>
<evidence type="ECO:0000256" key="10">
    <source>
        <dbReference type="ARBA" id="ARBA00023180"/>
    </source>
</evidence>
<name>A0A914WCV5_9BILA</name>
<reference evidence="15" key="1">
    <citation type="submission" date="2022-11" db="UniProtKB">
        <authorList>
            <consortium name="WormBaseParasite"/>
        </authorList>
    </citation>
    <scope>IDENTIFICATION</scope>
</reference>
<keyword evidence="4 11" id="KW-0328">Glycosyltransferase</keyword>
<keyword evidence="10 11" id="KW-0325">Glycoprotein</keyword>
<dbReference type="Pfam" id="PF13733">
    <property type="entry name" value="Glyco_transf_7N"/>
    <property type="match status" value="1"/>
</dbReference>
<evidence type="ECO:0000256" key="2">
    <source>
        <dbReference type="ARBA" id="ARBA00004922"/>
    </source>
</evidence>